<feature type="chain" id="PRO_5045397906" description="LysM domain-containing protein" evidence="6">
    <location>
        <begin position="19"/>
        <end position="367"/>
    </location>
</feature>
<dbReference type="PROSITE" id="PS51257">
    <property type="entry name" value="PROKAR_LIPOPROTEIN"/>
    <property type="match status" value="1"/>
</dbReference>
<proteinExistence type="inferred from homology"/>
<comment type="similarity">
    <text evidence="4">Belongs to the secreted LysM effector family.</text>
</comment>
<dbReference type="PROSITE" id="PS51782">
    <property type="entry name" value="LYSM"/>
    <property type="match status" value="3"/>
</dbReference>
<dbReference type="SUPFAM" id="SSF54106">
    <property type="entry name" value="LysM domain"/>
    <property type="match status" value="3"/>
</dbReference>
<evidence type="ECO:0000256" key="2">
    <source>
        <dbReference type="ARBA" id="ARBA00022729"/>
    </source>
</evidence>
<dbReference type="Pfam" id="PF01476">
    <property type="entry name" value="LysM"/>
    <property type="match status" value="3"/>
</dbReference>
<dbReference type="SMART" id="SM00257">
    <property type="entry name" value="LysM"/>
    <property type="match status" value="3"/>
</dbReference>
<evidence type="ECO:0000313" key="9">
    <source>
        <dbReference type="Proteomes" id="UP001396898"/>
    </source>
</evidence>
<evidence type="ECO:0000313" key="8">
    <source>
        <dbReference type="EMBL" id="KAK8015775.1"/>
    </source>
</evidence>
<dbReference type="InterPro" id="IPR036779">
    <property type="entry name" value="LysM_dom_sf"/>
</dbReference>
<dbReference type="PANTHER" id="PTHR34997:SF2">
    <property type="entry name" value="LYSM DOMAIN-CONTAINING PROTEIN-RELATED"/>
    <property type="match status" value="1"/>
</dbReference>
<dbReference type="EMBL" id="JAQQWI010000012">
    <property type="protein sequence ID" value="KAK8015775.1"/>
    <property type="molecule type" value="Genomic_DNA"/>
</dbReference>
<name>A0ABR1RLE5_9PEZI</name>
<dbReference type="InterPro" id="IPR052210">
    <property type="entry name" value="LysM1-like"/>
</dbReference>
<evidence type="ECO:0000256" key="6">
    <source>
        <dbReference type="SAM" id="SignalP"/>
    </source>
</evidence>
<evidence type="ECO:0000256" key="4">
    <source>
        <dbReference type="ARBA" id="ARBA00044955"/>
    </source>
</evidence>
<feature type="region of interest" description="Disordered" evidence="5">
    <location>
        <begin position="99"/>
        <end position="135"/>
    </location>
</feature>
<keyword evidence="1" id="KW-0147">Chitin-binding</keyword>
<keyword evidence="2 6" id="KW-0732">Signal</keyword>
<organism evidence="8 9">
    <name type="scientific">Apiospora marii</name>
    <dbReference type="NCBI Taxonomy" id="335849"/>
    <lineage>
        <taxon>Eukaryota</taxon>
        <taxon>Fungi</taxon>
        <taxon>Dikarya</taxon>
        <taxon>Ascomycota</taxon>
        <taxon>Pezizomycotina</taxon>
        <taxon>Sordariomycetes</taxon>
        <taxon>Xylariomycetidae</taxon>
        <taxon>Amphisphaeriales</taxon>
        <taxon>Apiosporaceae</taxon>
        <taxon>Apiospora</taxon>
    </lineage>
</organism>
<dbReference type="PANTHER" id="PTHR34997">
    <property type="entry name" value="AM15"/>
    <property type="match status" value="1"/>
</dbReference>
<dbReference type="Proteomes" id="UP001396898">
    <property type="component" value="Unassembled WGS sequence"/>
</dbReference>
<dbReference type="InterPro" id="IPR018392">
    <property type="entry name" value="LysM"/>
</dbReference>
<evidence type="ECO:0000256" key="1">
    <source>
        <dbReference type="ARBA" id="ARBA00022669"/>
    </source>
</evidence>
<sequence length="367" mass="38068">MRLIALTYYALALGLADAYLVAPDGTPAPGAASSCSAWVQNSYALTCDKITTALGMTQDQFQSWNPSVTQLGPGCNMIKNMYYCVQVNFIKTTPTATFSRPDATTTATSRSGTTTGTVTSTSTSTGNGVSTPTPTQTGMAGNCNKFYRVVGGDTCGSIATSQGIPLTDLYAWNQALGSTCSGLWTDYYVCVGVVGSTTQEPTTTTFVTSTKTAGNGVTTPTPVRAGMADNCNAFHLVVSGDGCYDIAAAAGVSLDDFYDWNPDVGKGTCDSLWGGYYVCVGIVSSSTSTRASPTTTRAGNGVVTPTPVQTGMVQTCKRFHSVVAGDSCYDIAAGAGISLDTFYSWNPAIGSDCGSLWVDYNVCTAVL</sequence>
<protein>
    <recommendedName>
        <fullName evidence="7">LysM domain-containing protein</fullName>
    </recommendedName>
</protein>
<feature type="compositionally biased region" description="Low complexity" evidence="5">
    <location>
        <begin position="103"/>
        <end position="135"/>
    </location>
</feature>
<reference evidence="8 9" key="1">
    <citation type="submission" date="2023-01" db="EMBL/GenBank/DDBJ databases">
        <title>Analysis of 21 Apiospora genomes using comparative genomics revels a genus with tremendous synthesis potential of carbohydrate active enzymes and secondary metabolites.</title>
        <authorList>
            <person name="Sorensen T."/>
        </authorList>
    </citation>
    <scope>NUCLEOTIDE SEQUENCE [LARGE SCALE GENOMIC DNA]</scope>
    <source>
        <strain evidence="8 9">CBS 20057</strain>
    </source>
</reference>
<evidence type="ECO:0000256" key="3">
    <source>
        <dbReference type="ARBA" id="ARBA00023026"/>
    </source>
</evidence>
<evidence type="ECO:0000259" key="7">
    <source>
        <dbReference type="PROSITE" id="PS51782"/>
    </source>
</evidence>
<comment type="caution">
    <text evidence="8">The sequence shown here is derived from an EMBL/GenBank/DDBJ whole genome shotgun (WGS) entry which is preliminary data.</text>
</comment>
<accession>A0ABR1RLE5</accession>
<keyword evidence="3" id="KW-0843">Virulence</keyword>
<feature type="domain" description="LysM" evidence="7">
    <location>
        <begin position="145"/>
        <end position="191"/>
    </location>
</feature>
<dbReference type="Gene3D" id="3.10.350.10">
    <property type="entry name" value="LysM domain"/>
    <property type="match status" value="4"/>
</dbReference>
<feature type="domain" description="LysM" evidence="7">
    <location>
        <begin position="318"/>
        <end position="364"/>
    </location>
</feature>
<feature type="domain" description="LysM" evidence="7">
    <location>
        <begin position="233"/>
        <end position="280"/>
    </location>
</feature>
<dbReference type="CDD" id="cd00118">
    <property type="entry name" value="LysM"/>
    <property type="match status" value="3"/>
</dbReference>
<evidence type="ECO:0000256" key="5">
    <source>
        <dbReference type="SAM" id="MobiDB-lite"/>
    </source>
</evidence>
<feature type="signal peptide" evidence="6">
    <location>
        <begin position="1"/>
        <end position="18"/>
    </location>
</feature>
<gene>
    <name evidence="8" type="ORF">PG991_008663</name>
</gene>
<keyword evidence="9" id="KW-1185">Reference proteome</keyword>